<dbReference type="STRING" id="67344.SAMN05216505_112143"/>
<dbReference type="Proteomes" id="UP000182100">
    <property type="component" value="Unassembled WGS sequence"/>
</dbReference>
<dbReference type="EMBL" id="FMZK01000012">
    <property type="protein sequence ID" value="SDD83693.1"/>
    <property type="molecule type" value="Genomic_DNA"/>
</dbReference>
<protein>
    <submittedName>
        <fullName evidence="1">Uncharacterized protein</fullName>
    </submittedName>
</protein>
<sequence length="248" mass="26941">MTIGKPRCALHRRPAHLPRNCLRRTVRHGTERAATALSIASVASEVCMWSAIGRPTTFLEQRSITVARESQDGPTIMEVMAPHYPGVRGVRGEAAHHRVRRGPVRDRRPLLRPQVPADDVVDPHINRVTRLRLVGPAPSRPQLGMDARDTVDAMALGVKGADLARGPLLLGPALDAGLLDGQAPVVAGPGLPEHLADPLTPKSVRLSEMRAQRRGLTSPPRGSSTRMHWTCRGWPISFRTGCLSRNSG</sequence>
<accession>A0A1G6Y184</accession>
<reference evidence="2" key="1">
    <citation type="submission" date="2016-10" db="EMBL/GenBank/DDBJ databases">
        <authorList>
            <person name="Varghese N."/>
            <person name="Submissions S."/>
        </authorList>
    </citation>
    <scope>NUCLEOTIDE SEQUENCE [LARGE SCALE GENOMIC DNA]</scope>
    <source>
        <strain evidence="2">CGMCC 4.3504</strain>
    </source>
</reference>
<dbReference type="AlphaFoldDB" id="A0A1G6Y184"/>
<evidence type="ECO:0000313" key="1">
    <source>
        <dbReference type="EMBL" id="SDD83693.1"/>
    </source>
</evidence>
<proteinExistence type="predicted"/>
<name>A0A1G6Y184_9ACTN</name>
<organism evidence="1 2">
    <name type="scientific">Streptomyces prasinopilosus</name>
    <dbReference type="NCBI Taxonomy" id="67344"/>
    <lineage>
        <taxon>Bacteria</taxon>
        <taxon>Bacillati</taxon>
        <taxon>Actinomycetota</taxon>
        <taxon>Actinomycetes</taxon>
        <taxon>Kitasatosporales</taxon>
        <taxon>Streptomycetaceae</taxon>
        <taxon>Streptomyces</taxon>
    </lineage>
</organism>
<evidence type="ECO:0000313" key="2">
    <source>
        <dbReference type="Proteomes" id="UP000182100"/>
    </source>
</evidence>
<keyword evidence="2" id="KW-1185">Reference proteome</keyword>
<gene>
    <name evidence="1" type="ORF">SAMN05216505_112143</name>
</gene>